<dbReference type="Pfam" id="PF01316">
    <property type="entry name" value="Arg_repressor"/>
    <property type="match status" value="1"/>
</dbReference>
<keyword evidence="8 9" id="KW-0804">Transcription</keyword>
<keyword evidence="6 9" id="KW-0805">Transcription regulation</keyword>
<dbReference type="InterPro" id="IPR036251">
    <property type="entry name" value="Arg_repress_C_sf"/>
</dbReference>
<evidence type="ECO:0000256" key="9">
    <source>
        <dbReference type="HAMAP-Rule" id="MF_00173"/>
    </source>
</evidence>
<dbReference type="PANTHER" id="PTHR34471">
    <property type="entry name" value="ARGININE REPRESSOR"/>
    <property type="match status" value="1"/>
</dbReference>
<evidence type="ECO:0000256" key="5">
    <source>
        <dbReference type="ARBA" id="ARBA00022490"/>
    </source>
</evidence>
<gene>
    <name evidence="9" type="primary">argR</name>
    <name evidence="12" type="ORF">FHS60_000131</name>
</gene>
<keyword evidence="5 9" id="KW-0963">Cytoplasm</keyword>
<dbReference type="GO" id="GO:0003677">
    <property type="term" value="F:DNA binding"/>
    <property type="evidence" value="ECO:0007669"/>
    <property type="project" value="UniProtKB-KW"/>
</dbReference>
<dbReference type="InterPro" id="IPR036390">
    <property type="entry name" value="WH_DNA-bd_sf"/>
</dbReference>
<dbReference type="UniPathway" id="UPA00068"/>
<evidence type="ECO:0000256" key="4">
    <source>
        <dbReference type="ARBA" id="ARBA00021148"/>
    </source>
</evidence>
<dbReference type="RefSeq" id="WP_183693591.1">
    <property type="nucleotide sequence ID" value="NZ_JACICA010000001.1"/>
</dbReference>
<comment type="pathway">
    <text evidence="2 9">Amino-acid biosynthesis; L-arginine biosynthesis [regulation].</text>
</comment>
<proteinExistence type="inferred from homology"/>
<dbReference type="Gene3D" id="1.10.10.10">
    <property type="entry name" value="Winged helix-like DNA-binding domain superfamily/Winged helix DNA-binding domain"/>
    <property type="match status" value="1"/>
</dbReference>
<dbReference type="GO" id="GO:0005737">
    <property type="term" value="C:cytoplasm"/>
    <property type="evidence" value="ECO:0007669"/>
    <property type="project" value="UniProtKB-SubCell"/>
</dbReference>
<dbReference type="SUPFAM" id="SSF55252">
    <property type="entry name" value="C-terminal domain of arginine repressor"/>
    <property type="match status" value="1"/>
</dbReference>
<evidence type="ECO:0000256" key="6">
    <source>
        <dbReference type="ARBA" id="ARBA00023015"/>
    </source>
</evidence>
<comment type="similarity">
    <text evidence="3 9">Belongs to the ArgR family.</text>
</comment>
<evidence type="ECO:0000256" key="2">
    <source>
        <dbReference type="ARBA" id="ARBA00005040"/>
    </source>
</evidence>
<organism evidence="12 13">
    <name type="scientific">Alloprevotella rava</name>
    <dbReference type="NCBI Taxonomy" id="671218"/>
    <lineage>
        <taxon>Bacteria</taxon>
        <taxon>Pseudomonadati</taxon>
        <taxon>Bacteroidota</taxon>
        <taxon>Bacteroidia</taxon>
        <taxon>Bacteroidales</taxon>
        <taxon>Prevotellaceae</taxon>
        <taxon>Alloprevotella</taxon>
    </lineage>
</organism>
<protein>
    <recommendedName>
        <fullName evidence="4 9">Arginine repressor</fullName>
    </recommendedName>
</protein>
<dbReference type="PRINTS" id="PR01467">
    <property type="entry name" value="ARGREPRESSOR"/>
</dbReference>
<dbReference type="InterPro" id="IPR020899">
    <property type="entry name" value="Arg_repress_C"/>
</dbReference>
<dbReference type="SUPFAM" id="SSF46785">
    <property type="entry name" value="Winged helix' DNA-binding domain"/>
    <property type="match status" value="1"/>
</dbReference>
<keyword evidence="9" id="KW-0055">Arginine biosynthesis</keyword>
<evidence type="ECO:0000259" key="10">
    <source>
        <dbReference type="Pfam" id="PF01316"/>
    </source>
</evidence>
<dbReference type="Gene3D" id="3.30.1360.40">
    <property type="match status" value="1"/>
</dbReference>
<evidence type="ECO:0000256" key="3">
    <source>
        <dbReference type="ARBA" id="ARBA00008316"/>
    </source>
</evidence>
<dbReference type="Pfam" id="PF02863">
    <property type="entry name" value="Arg_repressor_C"/>
    <property type="match status" value="1"/>
</dbReference>
<keyword evidence="9" id="KW-0678">Repressor</keyword>
<evidence type="ECO:0000313" key="12">
    <source>
        <dbReference type="EMBL" id="MBB3701689.1"/>
    </source>
</evidence>
<dbReference type="GO" id="GO:0006526">
    <property type="term" value="P:L-arginine biosynthetic process"/>
    <property type="evidence" value="ECO:0007669"/>
    <property type="project" value="UniProtKB-UniPathway"/>
</dbReference>
<dbReference type="GO" id="GO:0051259">
    <property type="term" value="P:protein complex oligomerization"/>
    <property type="evidence" value="ECO:0007669"/>
    <property type="project" value="InterPro"/>
</dbReference>
<dbReference type="GO" id="GO:0034618">
    <property type="term" value="F:arginine binding"/>
    <property type="evidence" value="ECO:0007669"/>
    <property type="project" value="InterPro"/>
</dbReference>
<name>A0A7W5UU81_9BACT</name>
<dbReference type="PANTHER" id="PTHR34471:SF1">
    <property type="entry name" value="ARGININE REPRESSOR"/>
    <property type="match status" value="1"/>
</dbReference>
<evidence type="ECO:0000259" key="11">
    <source>
        <dbReference type="Pfam" id="PF02863"/>
    </source>
</evidence>
<dbReference type="EMBL" id="JACICA010000001">
    <property type="protein sequence ID" value="MBB3701689.1"/>
    <property type="molecule type" value="Genomic_DNA"/>
</dbReference>
<comment type="function">
    <text evidence="9">Regulates arginine biosynthesis genes.</text>
</comment>
<dbReference type="InterPro" id="IPR020900">
    <property type="entry name" value="Arg_repress_DNA-bd"/>
</dbReference>
<keyword evidence="7 9" id="KW-0238">DNA-binding</keyword>
<comment type="subcellular location">
    <subcellularLocation>
        <location evidence="1 9">Cytoplasm</location>
    </subcellularLocation>
</comment>
<comment type="caution">
    <text evidence="12">The sequence shown here is derived from an EMBL/GenBank/DDBJ whole genome shotgun (WGS) entry which is preliminary data.</text>
</comment>
<dbReference type="InterPro" id="IPR036388">
    <property type="entry name" value="WH-like_DNA-bd_sf"/>
</dbReference>
<keyword evidence="9" id="KW-0028">Amino-acid biosynthesis</keyword>
<dbReference type="GO" id="GO:0003700">
    <property type="term" value="F:DNA-binding transcription factor activity"/>
    <property type="evidence" value="ECO:0007669"/>
    <property type="project" value="UniProtKB-UniRule"/>
</dbReference>
<evidence type="ECO:0000256" key="7">
    <source>
        <dbReference type="ARBA" id="ARBA00023125"/>
    </source>
</evidence>
<evidence type="ECO:0000313" key="13">
    <source>
        <dbReference type="Proteomes" id="UP000541425"/>
    </source>
</evidence>
<dbReference type="HAMAP" id="MF_00173">
    <property type="entry name" value="Arg_repressor"/>
    <property type="match status" value="1"/>
</dbReference>
<dbReference type="InterPro" id="IPR001669">
    <property type="entry name" value="Arg_repress"/>
</dbReference>
<evidence type="ECO:0000256" key="8">
    <source>
        <dbReference type="ARBA" id="ARBA00023163"/>
    </source>
</evidence>
<dbReference type="AlphaFoldDB" id="A0A7W5UU81"/>
<feature type="domain" description="Arginine repressor DNA-binding" evidence="10">
    <location>
        <begin position="3"/>
        <end position="57"/>
    </location>
</feature>
<accession>A0A7W5UU81</accession>
<dbReference type="GO" id="GO:1900079">
    <property type="term" value="P:regulation of arginine biosynthetic process"/>
    <property type="evidence" value="ECO:0007669"/>
    <property type="project" value="UniProtKB-UniRule"/>
</dbReference>
<sequence>MAKKITRLEALRIILSNKVVRSQVDIQRELARAGFRVSQPTVSSDLQKLHALRQKTPDGYQLILPKTEGYRRPIPIEALPEYLQNTGVVGITFSGTLAVLHTRPGYAAGLAADIDSHHLPEVAGTVAGYDTLFVAQAEGIERQQLIDALSHVIPALKAVLL</sequence>
<feature type="domain" description="Arginine repressor C-terminal" evidence="11">
    <location>
        <begin position="87"/>
        <end position="149"/>
    </location>
</feature>
<dbReference type="Proteomes" id="UP000541425">
    <property type="component" value="Unassembled WGS sequence"/>
</dbReference>
<reference evidence="12 13" key="1">
    <citation type="submission" date="2020-08" db="EMBL/GenBank/DDBJ databases">
        <title>Genomic Encyclopedia of Type Strains, Phase IV (KMG-IV): sequencing the most valuable type-strain genomes for metagenomic binning, comparative biology and taxonomic classification.</title>
        <authorList>
            <person name="Goeker M."/>
        </authorList>
    </citation>
    <scope>NUCLEOTIDE SEQUENCE [LARGE SCALE GENOMIC DNA]</scope>
    <source>
        <strain evidence="12 13">DSM 22548</strain>
    </source>
</reference>
<evidence type="ECO:0000256" key="1">
    <source>
        <dbReference type="ARBA" id="ARBA00004496"/>
    </source>
</evidence>